<organism evidence="1 2">
    <name type="scientific">Nitrososphaeria virus YSH_174770</name>
    <dbReference type="NCBI Taxonomy" id="3071322"/>
    <lineage>
        <taxon>Viruses</taxon>
        <taxon>Duplodnaviria</taxon>
        <taxon>Heunggongvirae</taxon>
        <taxon>Uroviricota</taxon>
        <taxon>Caudoviricetes</taxon>
        <taxon>Juravirales</taxon>
        <taxon>Yangangviridae</taxon>
        <taxon>Senitvirus</taxon>
        <taxon>Senitvirus yangshanense</taxon>
    </lineage>
</organism>
<sequence>MKCDRCDTEMDKMTVCHQICPKCGAVVDCSDGVFD</sequence>
<proteinExistence type="predicted"/>
<evidence type="ECO:0000313" key="1">
    <source>
        <dbReference type="EMBL" id="UVF62389.1"/>
    </source>
</evidence>
<reference evidence="1 2" key="1">
    <citation type="submission" date="2022-05" db="EMBL/GenBank/DDBJ databases">
        <title>Diverse viruses of marine archaea discovered using metagenomics.</title>
        <authorList>
            <person name="Zhou Y."/>
        </authorList>
    </citation>
    <scope>NUCLEOTIDE SEQUENCE [LARGE SCALE GENOMIC DNA]</scope>
    <source>
        <strain evidence="1">YSH_174770</strain>
    </source>
</reference>
<evidence type="ECO:0000313" key="2">
    <source>
        <dbReference type="Proteomes" id="UP001157003"/>
    </source>
</evidence>
<keyword evidence="2" id="KW-1185">Reference proteome</keyword>
<protein>
    <submittedName>
        <fullName evidence="1">Zinc finger protein</fullName>
    </submittedName>
</protein>
<dbReference type="EMBL" id="ON649700">
    <property type="protein sequence ID" value="UVF62389.1"/>
    <property type="molecule type" value="Genomic_DNA"/>
</dbReference>
<accession>A0A976UAN6</accession>
<dbReference type="Proteomes" id="UP001157003">
    <property type="component" value="Segment"/>
</dbReference>
<name>A0A976UAN6_9CAUD</name>